<dbReference type="InterPro" id="IPR016208">
    <property type="entry name" value="Ald_Oxase/xanthine_DH-like"/>
</dbReference>
<dbReference type="PANTHER" id="PTHR11908">
    <property type="entry name" value="XANTHINE DEHYDROGENASE"/>
    <property type="match status" value="1"/>
</dbReference>
<dbReference type="Gene3D" id="3.90.1170.50">
    <property type="entry name" value="Aldehyde oxidase/xanthine dehydrogenase, a/b hammerhead"/>
    <property type="match status" value="1"/>
</dbReference>
<evidence type="ECO:0000256" key="1">
    <source>
        <dbReference type="ARBA" id="ARBA00022505"/>
    </source>
</evidence>
<dbReference type="RefSeq" id="WP_379570783.1">
    <property type="nucleotide sequence ID" value="NZ_JBHUFV010000015.1"/>
</dbReference>
<dbReference type="EMBL" id="JBHUFV010000015">
    <property type="protein sequence ID" value="MFD1931446.1"/>
    <property type="molecule type" value="Genomic_DNA"/>
</dbReference>
<gene>
    <name evidence="4" type="ORF">ACFSKW_08160</name>
</gene>
<keyword evidence="2" id="KW-0560">Oxidoreductase</keyword>
<dbReference type="InterPro" id="IPR046867">
    <property type="entry name" value="AldOxase/xan_DH_MoCoBD2"/>
</dbReference>
<protein>
    <submittedName>
        <fullName evidence="4">Xanthine dehydrogenase family protein molybdopterin-binding subunit</fullName>
    </submittedName>
</protein>
<keyword evidence="5" id="KW-1185">Reference proteome</keyword>
<reference evidence="5" key="1">
    <citation type="journal article" date="2019" name="Int. J. Syst. Evol. Microbiol.">
        <title>The Global Catalogue of Microorganisms (GCM) 10K type strain sequencing project: providing services to taxonomists for standard genome sequencing and annotation.</title>
        <authorList>
            <consortium name="The Broad Institute Genomics Platform"/>
            <consortium name="The Broad Institute Genome Sequencing Center for Infectious Disease"/>
            <person name="Wu L."/>
            <person name="Ma J."/>
        </authorList>
    </citation>
    <scope>NUCLEOTIDE SEQUENCE [LARGE SCALE GENOMIC DNA]</scope>
    <source>
        <strain evidence="5">ICMP 6774ER</strain>
    </source>
</reference>
<dbReference type="InterPro" id="IPR008274">
    <property type="entry name" value="AldOxase/xan_DH_MoCoBD1"/>
</dbReference>
<dbReference type="InterPro" id="IPR036856">
    <property type="entry name" value="Ald_Oxase/Xan_DH_a/b_sf"/>
</dbReference>
<dbReference type="Pfam" id="PF01315">
    <property type="entry name" value="Ald_Xan_dh_C"/>
    <property type="match status" value="1"/>
</dbReference>
<dbReference type="SMART" id="SM01008">
    <property type="entry name" value="Ald_Xan_dh_C"/>
    <property type="match status" value="1"/>
</dbReference>
<dbReference type="PANTHER" id="PTHR11908:SF132">
    <property type="entry name" value="ALDEHYDE OXIDASE 1-RELATED"/>
    <property type="match status" value="1"/>
</dbReference>
<evidence type="ECO:0000259" key="3">
    <source>
        <dbReference type="SMART" id="SM01008"/>
    </source>
</evidence>
<dbReference type="InterPro" id="IPR037165">
    <property type="entry name" value="AldOxase/xan_DH_Mopterin-bd_sf"/>
</dbReference>
<dbReference type="Pfam" id="PF20256">
    <property type="entry name" value="MoCoBD_2"/>
    <property type="match status" value="1"/>
</dbReference>
<dbReference type="Proteomes" id="UP001597368">
    <property type="component" value="Unassembled WGS sequence"/>
</dbReference>
<dbReference type="SUPFAM" id="SSF54665">
    <property type="entry name" value="CO dehydrogenase molybdoprotein N-domain-like"/>
    <property type="match status" value="1"/>
</dbReference>
<keyword evidence="1" id="KW-0500">Molybdenum</keyword>
<accession>A0ABW4SQL6</accession>
<dbReference type="InterPro" id="IPR000674">
    <property type="entry name" value="Ald_Oxase/Xan_DH_a/b"/>
</dbReference>
<dbReference type="Gene3D" id="3.30.365.10">
    <property type="entry name" value="Aldehyde oxidase/xanthine dehydrogenase, molybdopterin binding domain"/>
    <property type="match status" value="4"/>
</dbReference>
<dbReference type="Pfam" id="PF02738">
    <property type="entry name" value="MoCoBD_1"/>
    <property type="match status" value="1"/>
</dbReference>
<name>A0ABW4SQL6_9ACTN</name>
<dbReference type="SUPFAM" id="SSF56003">
    <property type="entry name" value="Molybdenum cofactor-binding domain"/>
    <property type="match status" value="1"/>
</dbReference>
<evidence type="ECO:0000313" key="5">
    <source>
        <dbReference type="Proteomes" id="UP001597368"/>
    </source>
</evidence>
<organism evidence="4 5">
    <name type="scientific">Nonomuraea mangrovi</name>
    <dbReference type="NCBI Taxonomy" id="2316207"/>
    <lineage>
        <taxon>Bacteria</taxon>
        <taxon>Bacillati</taxon>
        <taxon>Actinomycetota</taxon>
        <taxon>Actinomycetes</taxon>
        <taxon>Streptosporangiales</taxon>
        <taxon>Streptosporangiaceae</taxon>
        <taxon>Nonomuraea</taxon>
    </lineage>
</organism>
<comment type="caution">
    <text evidence="4">The sequence shown here is derived from an EMBL/GenBank/DDBJ whole genome shotgun (WGS) entry which is preliminary data.</text>
</comment>
<feature type="domain" description="Aldehyde oxidase/xanthine dehydrogenase a/b hammerhead" evidence="3">
    <location>
        <begin position="43"/>
        <end position="158"/>
    </location>
</feature>
<sequence length="796" mass="85590">MTEELDAGVVAQQVAESGMLSEPGDGREIGRARRRKEDARLLTGRTQWTDNIQLPGMLYVAFKRSPMAHARITGVDVSGAKGLPGVVAAFSGQDFADEQGSLPCAWPVSEDVVIPDHPPMAVEEVRYPGEAVACVVATDRYLAADALDAIDVDYEPLPAVLDMTEALGDDAPKVHEAGNKAFTWTFAQGDMEAAFRDAPVVIDRTYVQQRLIPTAMEPRAVVATTDGDGFTLWTSTQIPHVLRVMLALTTGVPEHKLRIIAPDVGGGFGSKLQVTAEEVICLLLTRKLGKPVKWTESRSEGNLTVHHGRDQIQHIALAAESDGRIRGLKVELLADMGAYLMLVTPGVPLLGAFMFNGIYKMDAYSFDCTGVFTTKTPTDAYRGAGRPEATYAIERVMDELADELHLDPIEVRRRNWIRHEEFPYTTIAGLTYDSGNYEAATEKAMALFGYDKLRAEQADRRDRGDPVQLGIGVSTYTEMCGLAPSRVLGSLSYGAGGWEHGSVRMLPTGKVEVVTGTSPHGQGHETAWSQIVADSLGVPFEDVAVMHGDTAISHKGMDTYGSRSLVVGGMAVLQACEKVKDKARKLAAHALECSADDLDFAQGSFTVKGTTSSKTIQELALAAFAAHDLPDGVEPRLDADATFDPENFSFPHGTHLCAIEVDTETGMAKIRKYVAVDDVGHVINPLIVEGQVHGGLAQGIAQALFEEAIHDADGNLLTATMADYLLPSAADLPDFVTDRTETPATSNPLGVKGVGEAGTIASTPAVVNAIVDALRPRGVHDVQMPCTPERIWRAIR</sequence>
<evidence type="ECO:0000256" key="2">
    <source>
        <dbReference type="ARBA" id="ARBA00023002"/>
    </source>
</evidence>
<proteinExistence type="predicted"/>
<evidence type="ECO:0000313" key="4">
    <source>
        <dbReference type="EMBL" id="MFD1931446.1"/>
    </source>
</evidence>